<comment type="caution">
    <text evidence="2">The sequence shown here is derived from an EMBL/GenBank/DDBJ whole genome shotgun (WGS) entry which is preliminary data.</text>
</comment>
<sequence>MTSWRGALVLFQHEMRRSWVGLIVSILLFLYVSLFTFPLLPVYEEPNPAFSFDAWLGDFFYLSLIPCLGFLMGQHSFKFWKRDYLKEKIAYWRTMPIQMSSIVIFRIIQMLVVFLIVGLVFFASQYLVSGGLRQALSLSEYLGFLLIWLGYGLVVASTYIYFEMAIGGRIYLIVCFLYIFIYAFAVLLLWLNHFSVLEYTLNAARQHKLLLTICMPVAGILSILVIGWLVKKRLDVSNLAQ</sequence>
<organism evidence="2 3">
    <name type="scientific">Paenibacillus sepulcri</name>
    <dbReference type="NCBI Taxonomy" id="359917"/>
    <lineage>
        <taxon>Bacteria</taxon>
        <taxon>Bacillati</taxon>
        <taxon>Bacillota</taxon>
        <taxon>Bacilli</taxon>
        <taxon>Bacillales</taxon>
        <taxon>Paenibacillaceae</taxon>
        <taxon>Paenibacillus</taxon>
    </lineage>
</organism>
<reference evidence="2 3" key="1">
    <citation type="submission" date="2021-07" db="EMBL/GenBank/DDBJ databases">
        <title>Paenibacillus radiodurans sp. nov., isolated from the southeastern edge of Tengger Desert.</title>
        <authorList>
            <person name="Zhang G."/>
        </authorList>
    </citation>
    <scope>NUCLEOTIDE SEQUENCE [LARGE SCALE GENOMIC DNA]</scope>
    <source>
        <strain evidence="2 3">CCM 7311</strain>
    </source>
</reference>
<keyword evidence="1" id="KW-1133">Transmembrane helix</keyword>
<evidence type="ECO:0008006" key="4">
    <source>
        <dbReference type="Google" id="ProtNLM"/>
    </source>
</evidence>
<gene>
    <name evidence="2" type="ORF">K0U00_02670</name>
</gene>
<accession>A0ABS7BWC2</accession>
<evidence type="ECO:0000313" key="2">
    <source>
        <dbReference type="EMBL" id="MBW7452946.1"/>
    </source>
</evidence>
<keyword evidence="1" id="KW-0812">Transmembrane</keyword>
<evidence type="ECO:0000256" key="1">
    <source>
        <dbReference type="SAM" id="Phobius"/>
    </source>
</evidence>
<feature type="transmembrane region" description="Helical" evidence="1">
    <location>
        <begin position="101"/>
        <end position="122"/>
    </location>
</feature>
<name>A0ABS7BWC2_9BACL</name>
<keyword evidence="3" id="KW-1185">Reference proteome</keyword>
<feature type="transmembrane region" description="Helical" evidence="1">
    <location>
        <begin position="142"/>
        <end position="162"/>
    </location>
</feature>
<feature type="transmembrane region" description="Helical" evidence="1">
    <location>
        <begin position="60"/>
        <end position="80"/>
    </location>
</feature>
<protein>
    <recommendedName>
        <fullName evidence="4">ABC transporter permease</fullName>
    </recommendedName>
</protein>
<feature type="transmembrane region" description="Helical" evidence="1">
    <location>
        <begin position="210"/>
        <end position="230"/>
    </location>
</feature>
<dbReference type="RefSeq" id="WP_210038893.1">
    <property type="nucleotide sequence ID" value="NZ_JBHLVU010000011.1"/>
</dbReference>
<dbReference type="EMBL" id="JAHZIK010000027">
    <property type="protein sequence ID" value="MBW7452946.1"/>
    <property type="molecule type" value="Genomic_DNA"/>
</dbReference>
<keyword evidence="1" id="KW-0472">Membrane</keyword>
<evidence type="ECO:0000313" key="3">
    <source>
        <dbReference type="Proteomes" id="UP001519887"/>
    </source>
</evidence>
<feature type="transmembrane region" description="Helical" evidence="1">
    <location>
        <begin position="20"/>
        <end position="40"/>
    </location>
</feature>
<feature type="transmembrane region" description="Helical" evidence="1">
    <location>
        <begin position="169"/>
        <end position="190"/>
    </location>
</feature>
<proteinExistence type="predicted"/>
<dbReference type="Proteomes" id="UP001519887">
    <property type="component" value="Unassembled WGS sequence"/>
</dbReference>